<evidence type="ECO:0000256" key="7">
    <source>
        <dbReference type="ARBA" id="ARBA00022840"/>
    </source>
</evidence>
<dbReference type="EMBL" id="PEBD01000010">
    <property type="protein sequence ID" value="PHV65206.1"/>
    <property type="molecule type" value="Genomic_DNA"/>
</dbReference>
<dbReference type="PANTHER" id="PTHR43071:SF1">
    <property type="entry name" value="2-AMINO-4-HYDROXY-6-HYDROXYMETHYLDIHYDROPTERIDINE PYROPHOSPHOKINASE"/>
    <property type="match status" value="1"/>
</dbReference>
<dbReference type="InterPro" id="IPR000550">
    <property type="entry name" value="Hppk"/>
</dbReference>
<dbReference type="EC" id="2.7.6.3" evidence="3"/>
<dbReference type="SUPFAM" id="SSF55083">
    <property type="entry name" value="6-hydroxymethyl-7,8-dihydropterin pyrophosphokinase, HPPK"/>
    <property type="match status" value="1"/>
</dbReference>
<name>A0A2G3PHM8_WILMA</name>
<evidence type="ECO:0000256" key="6">
    <source>
        <dbReference type="ARBA" id="ARBA00022777"/>
    </source>
</evidence>
<comment type="caution">
    <text evidence="10">The sequence shown here is derived from an EMBL/GenBank/DDBJ whole genome shotgun (WGS) entry which is preliminary data.</text>
</comment>
<dbReference type="GO" id="GO:0003848">
    <property type="term" value="F:2-amino-4-hydroxy-6-hydroxymethyldihydropteridine diphosphokinase activity"/>
    <property type="evidence" value="ECO:0007669"/>
    <property type="project" value="UniProtKB-EC"/>
</dbReference>
<evidence type="ECO:0000256" key="3">
    <source>
        <dbReference type="ARBA" id="ARBA00013253"/>
    </source>
</evidence>
<comment type="pathway">
    <text evidence="2">Cofactor biosynthesis; tetrahydrofolate biosynthesis; 2-amino-4-hydroxy-6-hydroxymethyl-7,8-dihydropteridine diphosphate from 7,8-dihydroneopterin triphosphate: step 4/4.</text>
</comment>
<sequence>MSSAVLSIGSNIGDRLAHLQSVCDGLGDRVVAASRVYATQPWGGVEQQDFLNATLLVDDDARTARDWLDVGQHLENEARRVRDQRWGPRTLDVDVISVSDDGAVVESTDPVLTLPHPRAAERAFVLIPWLDADPGAVLRHRGSDVPVSDLLAALTPADRDGVRLTEHTLTTAGTDAGKQT</sequence>
<comment type="catalytic activity">
    <reaction evidence="1">
        <text>6-hydroxymethyl-7,8-dihydropterin + ATP = (7,8-dihydropterin-6-yl)methyl diphosphate + AMP + H(+)</text>
        <dbReference type="Rhea" id="RHEA:11412"/>
        <dbReference type="ChEBI" id="CHEBI:15378"/>
        <dbReference type="ChEBI" id="CHEBI:30616"/>
        <dbReference type="ChEBI" id="CHEBI:44841"/>
        <dbReference type="ChEBI" id="CHEBI:72950"/>
        <dbReference type="ChEBI" id="CHEBI:456215"/>
        <dbReference type="EC" id="2.7.6.3"/>
    </reaction>
</comment>
<evidence type="ECO:0000256" key="8">
    <source>
        <dbReference type="ARBA" id="ARBA00022909"/>
    </source>
</evidence>
<dbReference type="NCBIfam" id="TIGR01498">
    <property type="entry name" value="folK"/>
    <property type="match status" value="1"/>
</dbReference>
<evidence type="ECO:0000313" key="10">
    <source>
        <dbReference type="EMBL" id="PHV65206.1"/>
    </source>
</evidence>
<dbReference type="CDD" id="cd00483">
    <property type="entry name" value="HPPK"/>
    <property type="match status" value="1"/>
</dbReference>
<evidence type="ECO:0000313" key="11">
    <source>
        <dbReference type="Proteomes" id="UP000225108"/>
    </source>
</evidence>
<keyword evidence="6 10" id="KW-0418">Kinase</keyword>
<dbReference type="GO" id="GO:0016301">
    <property type="term" value="F:kinase activity"/>
    <property type="evidence" value="ECO:0007669"/>
    <property type="project" value="UniProtKB-KW"/>
</dbReference>
<keyword evidence="7" id="KW-0067">ATP-binding</keyword>
<dbReference type="Proteomes" id="UP000225108">
    <property type="component" value="Unassembled WGS sequence"/>
</dbReference>
<dbReference type="GO" id="GO:0005524">
    <property type="term" value="F:ATP binding"/>
    <property type="evidence" value="ECO:0007669"/>
    <property type="project" value="UniProtKB-KW"/>
</dbReference>
<reference evidence="10 11" key="1">
    <citation type="submission" date="2017-10" db="EMBL/GenBank/DDBJ databases">
        <title>The draft genome sequence of Williamsia sp. BULT 1.1 isolated from the semi-arid grassland soils from South Africa.</title>
        <authorList>
            <person name="Kabwe M.H."/>
            <person name="Govender N."/>
            <person name="Mutseka Lunga P."/>
            <person name="Vikram S."/>
            <person name="Makhalanyane T.P."/>
        </authorList>
    </citation>
    <scope>NUCLEOTIDE SEQUENCE [LARGE SCALE GENOMIC DNA]</scope>
    <source>
        <strain evidence="10 11">BULT 1.1</strain>
    </source>
</reference>
<evidence type="ECO:0000259" key="9">
    <source>
        <dbReference type="PROSITE" id="PS00794"/>
    </source>
</evidence>
<evidence type="ECO:0000256" key="4">
    <source>
        <dbReference type="ARBA" id="ARBA00022679"/>
    </source>
</evidence>
<organism evidence="10 11">
    <name type="scientific">Williamsia marianensis</name>
    <dbReference type="NCBI Taxonomy" id="85044"/>
    <lineage>
        <taxon>Bacteria</taxon>
        <taxon>Bacillati</taxon>
        <taxon>Actinomycetota</taxon>
        <taxon>Actinomycetes</taxon>
        <taxon>Mycobacteriales</taxon>
        <taxon>Nocardiaceae</taxon>
        <taxon>Williamsia</taxon>
    </lineage>
</organism>
<protein>
    <recommendedName>
        <fullName evidence="3">2-amino-4-hydroxy-6-hydroxymethyldihydropteridine diphosphokinase</fullName>
        <ecNumber evidence="3">2.7.6.3</ecNumber>
    </recommendedName>
</protein>
<accession>A0A2G3PHM8</accession>
<keyword evidence="8" id="KW-0289">Folate biosynthesis</keyword>
<gene>
    <name evidence="10" type="primary">folK</name>
    <name evidence="10" type="ORF">CSW57_15445</name>
</gene>
<feature type="domain" description="7,8-dihydro-6-hydroxymethylpterin-pyrophosphokinase" evidence="9">
    <location>
        <begin position="85"/>
        <end position="96"/>
    </location>
</feature>
<evidence type="ECO:0000256" key="5">
    <source>
        <dbReference type="ARBA" id="ARBA00022741"/>
    </source>
</evidence>
<dbReference type="GO" id="GO:0046654">
    <property type="term" value="P:tetrahydrofolate biosynthetic process"/>
    <property type="evidence" value="ECO:0007669"/>
    <property type="project" value="UniProtKB-UniPathway"/>
</dbReference>
<keyword evidence="5" id="KW-0547">Nucleotide-binding</keyword>
<proteinExistence type="predicted"/>
<dbReference type="InterPro" id="IPR035907">
    <property type="entry name" value="Hppk_sf"/>
</dbReference>
<dbReference type="PANTHER" id="PTHR43071">
    <property type="entry name" value="2-AMINO-4-HYDROXY-6-HYDROXYMETHYLDIHYDROPTERIDINE PYROPHOSPHOKINASE"/>
    <property type="match status" value="1"/>
</dbReference>
<dbReference type="GO" id="GO:0046656">
    <property type="term" value="P:folic acid biosynthetic process"/>
    <property type="evidence" value="ECO:0007669"/>
    <property type="project" value="UniProtKB-KW"/>
</dbReference>
<evidence type="ECO:0000256" key="1">
    <source>
        <dbReference type="ARBA" id="ARBA00000198"/>
    </source>
</evidence>
<dbReference type="RefSeq" id="WP_099383628.1">
    <property type="nucleotide sequence ID" value="NZ_PEBD01000010.1"/>
</dbReference>
<evidence type="ECO:0000256" key="2">
    <source>
        <dbReference type="ARBA" id="ARBA00005051"/>
    </source>
</evidence>
<dbReference type="PROSITE" id="PS00794">
    <property type="entry name" value="HPPK"/>
    <property type="match status" value="1"/>
</dbReference>
<dbReference type="UniPathway" id="UPA00077">
    <property type="reaction ID" value="UER00155"/>
</dbReference>
<dbReference type="Pfam" id="PF01288">
    <property type="entry name" value="HPPK"/>
    <property type="match status" value="1"/>
</dbReference>
<dbReference type="AlphaFoldDB" id="A0A2G3PHM8"/>
<dbReference type="Gene3D" id="3.30.70.560">
    <property type="entry name" value="7,8-Dihydro-6-hydroxymethylpterin-pyrophosphokinase HPPK"/>
    <property type="match status" value="1"/>
</dbReference>
<keyword evidence="4" id="KW-0808">Transferase</keyword>